<name>A0A7X6HF66_9MICC</name>
<evidence type="ECO:0000313" key="1">
    <source>
        <dbReference type="EMBL" id="NKX55961.1"/>
    </source>
</evidence>
<accession>A0A7X6HF66</accession>
<dbReference type="EMBL" id="JAAZSQ010000018">
    <property type="protein sequence ID" value="NKX55961.1"/>
    <property type="molecule type" value="Genomic_DNA"/>
</dbReference>
<organism evidence="1 2">
    <name type="scientific">Arthrobacter mobilis</name>
    <dbReference type="NCBI Taxonomy" id="2724944"/>
    <lineage>
        <taxon>Bacteria</taxon>
        <taxon>Bacillati</taxon>
        <taxon>Actinomycetota</taxon>
        <taxon>Actinomycetes</taxon>
        <taxon>Micrococcales</taxon>
        <taxon>Micrococcaceae</taxon>
        <taxon>Arthrobacter</taxon>
    </lineage>
</organism>
<sequence>MGHREWEEDRVKLPAAGFACLRKAIQDADSAHKEKVSEMTQDCWKTLTRKEQTDLDVYRTAHRPSGRSRGIRVA</sequence>
<comment type="caution">
    <text evidence="1">The sequence shown here is derived from an EMBL/GenBank/DDBJ whole genome shotgun (WGS) entry which is preliminary data.</text>
</comment>
<dbReference type="AlphaFoldDB" id="A0A7X6HF66"/>
<dbReference type="RefSeq" id="WP_168487874.1">
    <property type="nucleotide sequence ID" value="NZ_JAAZSQ010000018.1"/>
</dbReference>
<evidence type="ECO:0000313" key="2">
    <source>
        <dbReference type="Proteomes" id="UP000544090"/>
    </source>
</evidence>
<protein>
    <submittedName>
        <fullName evidence="1">Uncharacterized protein</fullName>
    </submittedName>
</protein>
<reference evidence="1 2" key="1">
    <citation type="submission" date="2020-04" db="EMBL/GenBank/DDBJ databases">
        <title>Arthrobacter sp. nov.</title>
        <authorList>
            <person name="Liu S."/>
        </authorList>
    </citation>
    <scope>NUCLEOTIDE SEQUENCE [LARGE SCALE GENOMIC DNA]</scope>
    <source>
        <strain evidence="1 2">E918</strain>
    </source>
</reference>
<gene>
    <name evidence="1" type="ORF">HGG74_15735</name>
</gene>
<proteinExistence type="predicted"/>
<keyword evidence="2" id="KW-1185">Reference proteome</keyword>
<dbReference type="Proteomes" id="UP000544090">
    <property type="component" value="Unassembled WGS sequence"/>
</dbReference>